<evidence type="ECO:0000313" key="1">
    <source>
        <dbReference type="EMBL" id="KKN77874.1"/>
    </source>
</evidence>
<dbReference type="GO" id="GO:0003676">
    <property type="term" value="F:nucleic acid binding"/>
    <property type="evidence" value="ECO:0007669"/>
    <property type="project" value="InterPro"/>
</dbReference>
<dbReference type="EMBL" id="LAZR01000272">
    <property type="protein sequence ID" value="KKN77874.1"/>
    <property type="molecule type" value="Genomic_DNA"/>
</dbReference>
<gene>
    <name evidence="1" type="ORF">LCGC14_0356110</name>
</gene>
<dbReference type="Gene3D" id="3.40.1350.10">
    <property type="match status" value="1"/>
</dbReference>
<organism evidence="1">
    <name type="scientific">marine sediment metagenome</name>
    <dbReference type="NCBI Taxonomy" id="412755"/>
    <lineage>
        <taxon>unclassified sequences</taxon>
        <taxon>metagenomes</taxon>
        <taxon>ecological metagenomes</taxon>
    </lineage>
</organism>
<comment type="caution">
    <text evidence="1">The sequence shown here is derived from an EMBL/GenBank/DDBJ whole genome shotgun (WGS) entry which is preliminary data.</text>
</comment>
<dbReference type="InterPro" id="IPR011856">
    <property type="entry name" value="tRNA_endonuc-like_dom_sf"/>
</dbReference>
<accession>A0A0F9TF38</accession>
<protein>
    <recommendedName>
        <fullName evidence="2">VRR-NUC domain-containing protein</fullName>
    </recommendedName>
</protein>
<proteinExistence type="predicted"/>
<name>A0A0F9TF38_9ZZZZ</name>
<dbReference type="AlphaFoldDB" id="A0A0F9TF38"/>
<evidence type="ECO:0008006" key="2">
    <source>
        <dbReference type="Google" id="ProtNLM"/>
    </source>
</evidence>
<sequence length="150" mass="16986">MKRRTKAQKIGDCFDAFKCIREGKKVKRSGAKDGSIATHPIVPVPELSERDVKTECLKWLKQRGIFCNSHGCGFHQNEVGEYHMYGIKNSGDIHGYLRNGVGFEIECKKGKGGRHSAGQQKRMKRVRKTNGVYFVIHGVPELEFYMGDLI</sequence>
<reference evidence="1" key="1">
    <citation type="journal article" date="2015" name="Nature">
        <title>Complex archaea that bridge the gap between prokaryotes and eukaryotes.</title>
        <authorList>
            <person name="Spang A."/>
            <person name="Saw J.H."/>
            <person name="Jorgensen S.L."/>
            <person name="Zaremba-Niedzwiedzka K."/>
            <person name="Martijn J."/>
            <person name="Lind A.E."/>
            <person name="van Eijk R."/>
            <person name="Schleper C."/>
            <person name="Guy L."/>
            <person name="Ettema T.J."/>
        </authorList>
    </citation>
    <scope>NUCLEOTIDE SEQUENCE</scope>
</reference>